<dbReference type="SUPFAM" id="SSF56601">
    <property type="entry name" value="beta-lactamase/transpeptidase-like"/>
    <property type="match status" value="1"/>
</dbReference>
<evidence type="ECO:0000313" key="3">
    <source>
        <dbReference type="EMBL" id="NEK94601.1"/>
    </source>
</evidence>
<dbReference type="InterPro" id="IPR050789">
    <property type="entry name" value="Diverse_Enzym_Activities"/>
</dbReference>
<reference evidence="3 5" key="1">
    <citation type="submission" date="2020-01" db="EMBL/GenBank/DDBJ databases">
        <title>the WGS Modestobacter muralis CPCC 204518.</title>
        <authorList>
            <person name="Jiang Z."/>
        </authorList>
    </citation>
    <scope>NUCLEOTIDE SEQUENCE [LARGE SCALE GENOMIC DNA]</scope>
    <source>
        <strain evidence="3 5">DSM 100205</strain>
    </source>
</reference>
<evidence type="ECO:0000313" key="4">
    <source>
        <dbReference type="EMBL" id="NEN51489.1"/>
    </source>
</evidence>
<dbReference type="Proteomes" id="UP000468828">
    <property type="component" value="Unassembled WGS sequence"/>
</dbReference>
<keyword evidence="5" id="KW-1185">Reference proteome</keyword>
<dbReference type="PANTHER" id="PTHR43283:SF3">
    <property type="entry name" value="BETA-LACTAMASE FAMILY PROTEIN (AFU_ORTHOLOGUE AFUA_5G07500)"/>
    <property type="match status" value="1"/>
</dbReference>
<dbReference type="Gene3D" id="3.40.710.10">
    <property type="entry name" value="DD-peptidase/beta-lactamase superfamily"/>
    <property type="match status" value="1"/>
</dbReference>
<organism evidence="3 5">
    <name type="scientific">Modestobacter muralis</name>
    <dbReference type="NCBI Taxonomy" id="1608614"/>
    <lineage>
        <taxon>Bacteria</taxon>
        <taxon>Bacillati</taxon>
        <taxon>Actinomycetota</taxon>
        <taxon>Actinomycetes</taxon>
        <taxon>Geodermatophilales</taxon>
        <taxon>Geodermatophilaceae</taxon>
        <taxon>Modestobacter</taxon>
    </lineage>
</organism>
<dbReference type="InterPro" id="IPR012338">
    <property type="entry name" value="Beta-lactam/transpept-like"/>
</dbReference>
<dbReference type="PANTHER" id="PTHR43283">
    <property type="entry name" value="BETA-LACTAMASE-RELATED"/>
    <property type="match status" value="1"/>
</dbReference>
<evidence type="ECO:0000256" key="1">
    <source>
        <dbReference type="SAM" id="SignalP"/>
    </source>
</evidence>
<dbReference type="InterPro" id="IPR001466">
    <property type="entry name" value="Beta-lactam-related"/>
</dbReference>
<feature type="signal peptide" evidence="1">
    <location>
        <begin position="1"/>
        <end position="22"/>
    </location>
</feature>
<feature type="domain" description="Beta-lactamase-related" evidence="2">
    <location>
        <begin position="37"/>
        <end position="148"/>
    </location>
</feature>
<proteinExistence type="predicted"/>
<keyword evidence="1" id="KW-0732">Signal</keyword>
<comment type="caution">
    <text evidence="3">The sequence shown here is derived from an EMBL/GenBank/DDBJ whole genome shotgun (WGS) entry which is preliminary data.</text>
</comment>
<sequence>MLASGAALAALLGTGLLAPATAAATPSHAPAATASVQRDLDSLVNEGRFPAVLASVTDGRGRTRDLAAGVRDVTTGGPAPVNGRIRMASNTKTFTATVVLQLVAERRIGLDQPIERYLPGLVRGPGGDGREITVRELLQHTSGLPDYDDVV</sequence>
<dbReference type="Proteomes" id="UP000471152">
    <property type="component" value="Unassembled WGS sequence"/>
</dbReference>
<evidence type="ECO:0000313" key="5">
    <source>
        <dbReference type="Proteomes" id="UP000468828"/>
    </source>
</evidence>
<dbReference type="EMBL" id="JAAGWB010000029">
    <property type="protein sequence ID" value="NEN51489.1"/>
    <property type="molecule type" value="Genomic_DNA"/>
</dbReference>
<reference evidence="4 6" key="2">
    <citation type="submission" date="2020-02" db="EMBL/GenBank/DDBJ databases">
        <title>The WGS of Modestobacter muralis DSM 100205.</title>
        <authorList>
            <person name="Jiang Z."/>
        </authorList>
    </citation>
    <scope>NUCLEOTIDE SEQUENCE [LARGE SCALE GENOMIC DNA]</scope>
    <source>
        <strain evidence="4 6">DSM 100205</strain>
    </source>
</reference>
<dbReference type="EMBL" id="JAAGWH010000027">
    <property type="protein sequence ID" value="NEK94601.1"/>
    <property type="molecule type" value="Genomic_DNA"/>
</dbReference>
<accession>A0A6P0ESA1</accession>
<evidence type="ECO:0000259" key="2">
    <source>
        <dbReference type="Pfam" id="PF00144"/>
    </source>
</evidence>
<dbReference type="AlphaFoldDB" id="A0A6P0ESA1"/>
<evidence type="ECO:0000313" key="6">
    <source>
        <dbReference type="Proteomes" id="UP000471152"/>
    </source>
</evidence>
<name>A0A6P0ESA1_9ACTN</name>
<feature type="chain" id="PRO_5038252063" evidence="1">
    <location>
        <begin position="23"/>
        <end position="151"/>
    </location>
</feature>
<gene>
    <name evidence="4" type="ORF">G3R41_11185</name>
    <name evidence="3" type="ORF">GCU67_10530</name>
</gene>
<protein>
    <submittedName>
        <fullName evidence="3">Beta-lactamase family protein</fullName>
    </submittedName>
</protein>
<dbReference type="Pfam" id="PF00144">
    <property type="entry name" value="Beta-lactamase"/>
    <property type="match status" value="1"/>
</dbReference>